<dbReference type="SUPFAM" id="SSF47413">
    <property type="entry name" value="lambda repressor-like DNA-binding domains"/>
    <property type="match status" value="1"/>
</dbReference>
<dbReference type="EMBL" id="JAIHOM010000044">
    <property type="protein sequence ID" value="MCW6036718.1"/>
    <property type="molecule type" value="Genomic_DNA"/>
</dbReference>
<dbReference type="SMART" id="SM00530">
    <property type="entry name" value="HTH_XRE"/>
    <property type="match status" value="1"/>
</dbReference>
<dbReference type="Pfam" id="PF01381">
    <property type="entry name" value="HTH_3"/>
    <property type="match status" value="1"/>
</dbReference>
<dbReference type="PROSITE" id="PS50943">
    <property type="entry name" value="HTH_CROC1"/>
    <property type="match status" value="1"/>
</dbReference>
<protein>
    <submittedName>
        <fullName evidence="5">Helix-turn-helix transcriptional regulator</fullName>
    </submittedName>
</protein>
<evidence type="ECO:0000313" key="6">
    <source>
        <dbReference type="Proteomes" id="UP001526426"/>
    </source>
</evidence>
<organism evidence="5 6">
    <name type="scientific">Spirulina subsalsa FACHB-351</name>
    <dbReference type="NCBI Taxonomy" id="234711"/>
    <lineage>
        <taxon>Bacteria</taxon>
        <taxon>Bacillati</taxon>
        <taxon>Cyanobacteriota</taxon>
        <taxon>Cyanophyceae</taxon>
        <taxon>Spirulinales</taxon>
        <taxon>Spirulinaceae</taxon>
        <taxon>Spirulina</taxon>
    </lineage>
</organism>
<feature type="domain" description="HTH cro/C1-type" evidence="4">
    <location>
        <begin position="14"/>
        <end position="68"/>
    </location>
</feature>
<dbReference type="CDD" id="cd00093">
    <property type="entry name" value="HTH_XRE"/>
    <property type="match status" value="1"/>
</dbReference>
<evidence type="ECO:0000256" key="3">
    <source>
        <dbReference type="ARBA" id="ARBA00023163"/>
    </source>
</evidence>
<dbReference type="InterPro" id="IPR010982">
    <property type="entry name" value="Lambda_DNA-bd_dom_sf"/>
</dbReference>
<reference evidence="5 6" key="1">
    <citation type="submission" date="2021-08" db="EMBL/GenBank/DDBJ databases">
        <title>Draft genome sequence of Spirulina subsalsa with high tolerance to salinity and hype-accumulation of phycocyanin.</title>
        <authorList>
            <person name="Pei H."/>
            <person name="Jiang L."/>
        </authorList>
    </citation>
    <scope>NUCLEOTIDE SEQUENCE [LARGE SCALE GENOMIC DNA]</scope>
    <source>
        <strain evidence="5 6">FACHB-351</strain>
    </source>
</reference>
<evidence type="ECO:0000256" key="2">
    <source>
        <dbReference type="ARBA" id="ARBA00023125"/>
    </source>
</evidence>
<keyword evidence="2" id="KW-0238">DNA-binding</keyword>
<dbReference type="PANTHER" id="PTHR46797">
    <property type="entry name" value="HTH-TYPE TRANSCRIPTIONAL REGULATOR"/>
    <property type="match status" value="1"/>
</dbReference>
<keyword evidence="3" id="KW-0804">Transcription</keyword>
<dbReference type="Gene3D" id="1.10.260.40">
    <property type="entry name" value="lambda repressor-like DNA-binding domains"/>
    <property type="match status" value="1"/>
</dbReference>
<evidence type="ECO:0000313" key="5">
    <source>
        <dbReference type="EMBL" id="MCW6036718.1"/>
    </source>
</evidence>
<accession>A0ABT3L5F3</accession>
<evidence type="ECO:0000256" key="1">
    <source>
        <dbReference type="ARBA" id="ARBA00023015"/>
    </source>
</evidence>
<comment type="caution">
    <text evidence="5">The sequence shown here is derived from an EMBL/GenBank/DDBJ whole genome shotgun (WGS) entry which is preliminary data.</text>
</comment>
<dbReference type="InterPro" id="IPR001387">
    <property type="entry name" value="Cro/C1-type_HTH"/>
</dbReference>
<keyword evidence="1" id="KW-0805">Transcription regulation</keyword>
<dbReference type="InterPro" id="IPR050807">
    <property type="entry name" value="TransReg_Diox_bact_type"/>
</dbReference>
<gene>
    <name evidence="5" type="ORF">K4A83_10655</name>
</gene>
<keyword evidence="6" id="KW-1185">Reference proteome</keyword>
<proteinExistence type="predicted"/>
<evidence type="ECO:0000259" key="4">
    <source>
        <dbReference type="PROSITE" id="PS50943"/>
    </source>
</evidence>
<dbReference type="Proteomes" id="UP001526426">
    <property type="component" value="Unassembled WGS sequence"/>
</dbReference>
<name>A0ABT3L5F3_9CYAN</name>
<dbReference type="PANTHER" id="PTHR46797:SF23">
    <property type="entry name" value="HTH-TYPE TRANSCRIPTIONAL REGULATOR SUTR"/>
    <property type="match status" value="1"/>
</dbReference>
<sequence>MSKKDIKKRFGLAIKHRRQELELSQEELAFRSGLHRTYISDIERGFRNPSLENIQKLAFALNISMSDLFANYGVESDE</sequence>
<dbReference type="RefSeq" id="WP_265264522.1">
    <property type="nucleotide sequence ID" value="NZ_JAIHOM010000044.1"/>
</dbReference>